<feature type="region of interest" description="Disordered" evidence="1">
    <location>
        <begin position="1"/>
        <end position="161"/>
    </location>
</feature>
<feature type="compositionally biased region" description="Low complexity" evidence="1">
    <location>
        <begin position="75"/>
        <end position="102"/>
    </location>
</feature>
<accession>A0A699VD20</accession>
<dbReference type="EMBL" id="BKCJ011412197">
    <property type="protein sequence ID" value="GFD31256.1"/>
    <property type="molecule type" value="Genomic_DNA"/>
</dbReference>
<dbReference type="AlphaFoldDB" id="A0A699VD20"/>
<gene>
    <name evidence="2" type="ORF">Tci_903225</name>
</gene>
<reference evidence="2" key="1">
    <citation type="journal article" date="2019" name="Sci. Rep.">
        <title>Draft genome of Tanacetum cinerariifolium, the natural source of mosquito coil.</title>
        <authorList>
            <person name="Yamashiro T."/>
            <person name="Shiraishi A."/>
            <person name="Satake H."/>
            <person name="Nakayama K."/>
        </authorList>
    </citation>
    <scope>NUCLEOTIDE SEQUENCE</scope>
</reference>
<comment type="caution">
    <text evidence="2">The sequence shown here is derived from an EMBL/GenBank/DDBJ whole genome shotgun (WGS) entry which is preliminary data.</text>
</comment>
<feature type="compositionally biased region" description="Low complexity" evidence="1">
    <location>
        <begin position="19"/>
        <end position="34"/>
    </location>
</feature>
<evidence type="ECO:0000313" key="2">
    <source>
        <dbReference type="EMBL" id="GFD31256.1"/>
    </source>
</evidence>
<feature type="compositionally biased region" description="Pro residues" evidence="1">
    <location>
        <begin position="65"/>
        <end position="74"/>
    </location>
</feature>
<evidence type="ECO:0000256" key="1">
    <source>
        <dbReference type="SAM" id="MobiDB-lite"/>
    </source>
</evidence>
<sequence length="161" mass="15481">GQPVWPSRSAREPGHCVLGPAAPRRGRPAVAPRPGLCPPAARHRTGRPGLPVAGRGPGSAGPGPRSLPPGPHWPGPARQCAVGRAPPSAGPAASAVRGRAPAQPTEGVNATQLAAASRSPPPAPVPVAGRRAAAGRGGGAGGLGHAGVAAAPQPGPAHAPK</sequence>
<feature type="non-terminal residue" evidence="2">
    <location>
        <position position="1"/>
    </location>
</feature>
<protein>
    <submittedName>
        <fullName evidence="2">Uncharacterized protein</fullName>
    </submittedName>
</protein>
<feature type="compositionally biased region" description="Gly residues" evidence="1">
    <location>
        <begin position="135"/>
        <end position="145"/>
    </location>
</feature>
<organism evidence="2">
    <name type="scientific">Tanacetum cinerariifolium</name>
    <name type="common">Dalmatian daisy</name>
    <name type="synonym">Chrysanthemum cinerariifolium</name>
    <dbReference type="NCBI Taxonomy" id="118510"/>
    <lineage>
        <taxon>Eukaryota</taxon>
        <taxon>Viridiplantae</taxon>
        <taxon>Streptophyta</taxon>
        <taxon>Embryophyta</taxon>
        <taxon>Tracheophyta</taxon>
        <taxon>Spermatophyta</taxon>
        <taxon>Magnoliopsida</taxon>
        <taxon>eudicotyledons</taxon>
        <taxon>Gunneridae</taxon>
        <taxon>Pentapetalae</taxon>
        <taxon>asterids</taxon>
        <taxon>campanulids</taxon>
        <taxon>Asterales</taxon>
        <taxon>Asteraceae</taxon>
        <taxon>Asteroideae</taxon>
        <taxon>Anthemideae</taxon>
        <taxon>Anthemidinae</taxon>
        <taxon>Tanacetum</taxon>
    </lineage>
</organism>
<name>A0A699VD20_TANCI</name>
<proteinExistence type="predicted"/>